<organism evidence="1 2">
    <name type="scientific">Solanum commersonii</name>
    <name type="common">Commerson's wild potato</name>
    <name type="synonym">Commerson's nightshade</name>
    <dbReference type="NCBI Taxonomy" id="4109"/>
    <lineage>
        <taxon>Eukaryota</taxon>
        <taxon>Viridiplantae</taxon>
        <taxon>Streptophyta</taxon>
        <taxon>Embryophyta</taxon>
        <taxon>Tracheophyta</taxon>
        <taxon>Spermatophyta</taxon>
        <taxon>Magnoliopsida</taxon>
        <taxon>eudicotyledons</taxon>
        <taxon>Gunneridae</taxon>
        <taxon>Pentapetalae</taxon>
        <taxon>asterids</taxon>
        <taxon>lamiids</taxon>
        <taxon>Solanales</taxon>
        <taxon>Solanaceae</taxon>
        <taxon>Solanoideae</taxon>
        <taxon>Solaneae</taxon>
        <taxon>Solanum</taxon>
    </lineage>
</organism>
<reference evidence="1 2" key="1">
    <citation type="submission" date="2020-09" db="EMBL/GenBank/DDBJ databases">
        <title>De no assembly of potato wild relative species, Solanum commersonii.</title>
        <authorList>
            <person name="Cho K."/>
        </authorList>
    </citation>
    <scope>NUCLEOTIDE SEQUENCE [LARGE SCALE GENOMIC DNA]</scope>
    <source>
        <strain evidence="1">LZ3.2</strain>
        <tissue evidence="1">Leaf</tissue>
    </source>
</reference>
<accession>A0A9J5X0G8</accession>
<name>A0A9J5X0G8_SOLCO</name>
<dbReference type="Proteomes" id="UP000824120">
    <property type="component" value="Chromosome 10"/>
</dbReference>
<proteinExistence type="predicted"/>
<evidence type="ECO:0000313" key="2">
    <source>
        <dbReference type="Proteomes" id="UP000824120"/>
    </source>
</evidence>
<dbReference type="AlphaFoldDB" id="A0A9J5X0G8"/>
<protein>
    <submittedName>
        <fullName evidence="1">Uncharacterized protein</fullName>
    </submittedName>
</protein>
<gene>
    <name evidence="1" type="ORF">H5410_051415</name>
</gene>
<evidence type="ECO:0000313" key="1">
    <source>
        <dbReference type="EMBL" id="KAG5580788.1"/>
    </source>
</evidence>
<comment type="caution">
    <text evidence="1">The sequence shown here is derived from an EMBL/GenBank/DDBJ whole genome shotgun (WGS) entry which is preliminary data.</text>
</comment>
<sequence length="110" mass="12637">MGHVHRPNGKQPIKMLKGPDLAGLVITNNFQREKEGETKARRDTSNCVQQNLIRLGRIFGIDFQGYEEEATELLMQIDSCRQVRRMELDVEIKKIKIKGAQQLKNLVAFD</sequence>
<keyword evidence="2" id="KW-1185">Reference proteome</keyword>
<feature type="non-terminal residue" evidence="1">
    <location>
        <position position="1"/>
    </location>
</feature>
<dbReference type="OrthoDB" id="1324869at2759"/>
<dbReference type="EMBL" id="JACXVP010000010">
    <property type="protein sequence ID" value="KAG5580788.1"/>
    <property type="molecule type" value="Genomic_DNA"/>
</dbReference>